<dbReference type="Proteomes" id="UP000179037">
    <property type="component" value="Unassembled WGS sequence"/>
</dbReference>
<dbReference type="InterPro" id="IPR003770">
    <property type="entry name" value="MLTG-like"/>
</dbReference>
<accession>A0A1F6TYK3</accession>
<gene>
    <name evidence="7" type="primary">mltG</name>
    <name evidence="9" type="ORF">A3A87_07605</name>
</gene>
<dbReference type="STRING" id="1817768.A3A87_07605"/>
<dbReference type="PANTHER" id="PTHR30518:SF2">
    <property type="entry name" value="ENDOLYTIC MUREIN TRANSGLYCOSYLASE"/>
    <property type="match status" value="1"/>
</dbReference>
<dbReference type="PANTHER" id="PTHR30518">
    <property type="entry name" value="ENDOLYTIC MUREIN TRANSGLYCOSYLASE"/>
    <property type="match status" value="1"/>
</dbReference>
<dbReference type="GO" id="GO:0071555">
    <property type="term" value="P:cell wall organization"/>
    <property type="evidence" value="ECO:0007669"/>
    <property type="project" value="UniProtKB-KW"/>
</dbReference>
<evidence type="ECO:0000256" key="5">
    <source>
        <dbReference type="ARBA" id="ARBA00023239"/>
    </source>
</evidence>
<dbReference type="GO" id="GO:0008932">
    <property type="term" value="F:lytic endotransglycosylase activity"/>
    <property type="evidence" value="ECO:0007669"/>
    <property type="project" value="UniProtKB-UniRule"/>
</dbReference>
<feature type="region of interest" description="Disordered" evidence="8">
    <location>
        <begin position="320"/>
        <end position="345"/>
    </location>
</feature>
<comment type="catalytic activity">
    <reaction evidence="7">
        <text>a peptidoglycan chain = a peptidoglycan chain with N-acetyl-1,6-anhydromuramyl-[peptide] at the reducing end + a peptidoglycan chain with N-acetylglucosamine at the non-reducing end.</text>
        <dbReference type="EC" id="4.2.2.29"/>
    </reaction>
</comment>
<keyword evidence="1 7" id="KW-1003">Cell membrane</keyword>
<comment type="function">
    <text evidence="7">Functions as a peptidoglycan terminase that cleaves nascent peptidoglycan strands endolytically to terminate their elongation.</text>
</comment>
<dbReference type="NCBIfam" id="TIGR00247">
    <property type="entry name" value="endolytic transglycosylase MltG"/>
    <property type="match status" value="1"/>
</dbReference>
<name>A0A1F6TYK3_9PROT</name>
<dbReference type="EC" id="4.2.2.29" evidence="7"/>
<evidence type="ECO:0000256" key="6">
    <source>
        <dbReference type="ARBA" id="ARBA00023316"/>
    </source>
</evidence>
<keyword evidence="7" id="KW-0997">Cell inner membrane</keyword>
<dbReference type="GO" id="GO:0009252">
    <property type="term" value="P:peptidoglycan biosynthetic process"/>
    <property type="evidence" value="ECO:0007669"/>
    <property type="project" value="UniProtKB-UniRule"/>
</dbReference>
<proteinExistence type="inferred from homology"/>
<dbReference type="CDD" id="cd08010">
    <property type="entry name" value="MltG_like"/>
    <property type="match status" value="1"/>
</dbReference>
<evidence type="ECO:0000256" key="8">
    <source>
        <dbReference type="SAM" id="MobiDB-lite"/>
    </source>
</evidence>
<protein>
    <recommendedName>
        <fullName evidence="7">Endolytic murein transglycosylase</fullName>
        <ecNumber evidence="7">4.2.2.29</ecNumber>
    </recommendedName>
    <alternativeName>
        <fullName evidence="7">Peptidoglycan lytic transglycosylase</fullName>
    </alternativeName>
    <alternativeName>
        <fullName evidence="7">Peptidoglycan polymerization terminase</fullName>
    </alternativeName>
</protein>
<feature type="compositionally biased region" description="Polar residues" evidence="8">
    <location>
        <begin position="335"/>
        <end position="345"/>
    </location>
</feature>
<sequence>MAGLAAACAIGAGYLFWAWNHSLKPGAEIYDVKPGMPLRAFARELSARGVLWESHSFVWLAHLTGRDRDLKSGEYRFRDGMTARELLDQVVAGRVAEYPVVLIEGWTFRQFLDAIEEAPKLTHTLIGLSPRAVMERLGHKGEHPEGRFFPDTYYYSAGQTDIMVLANAYDKMQKLLQFEWEGRESNLPLKNAYEALILASIVEKETGRADERRLIAGVFINRLRHGMKLQTDPTVIYGMGKMFDGNLRLKDLRRDTPYNTYTRRGLPPSPVAMPGKESLQAVLHPMVTGALFFVARGDGSHEFSTTLEEHNKVVLKYQLKGKPRHASPPNVPNARGQTSKMSETR</sequence>
<feature type="site" description="Important for catalytic activity" evidence="7">
    <location>
        <position position="205"/>
    </location>
</feature>
<dbReference type="Gene3D" id="3.30.1490.480">
    <property type="entry name" value="Endolytic murein transglycosylase"/>
    <property type="match status" value="1"/>
</dbReference>
<dbReference type="Gene3D" id="3.30.160.60">
    <property type="entry name" value="Classic Zinc Finger"/>
    <property type="match status" value="1"/>
</dbReference>
<keyword evidence="5 7" id="KW-0456">Lyase</keyword>
<evidence type="ECO:0000256" key="1">
    <source>
        <dbReference type="ARBA" id="ARBA00022475"/>
    </source>
</evidence>
<evidence type="ECO:0000256" key="2">
    <source>
        <dbReference type="ARBA" id="ARBA00022692"/>
    </source>
</evidence>
<evidence type="ECO:0000256" key="7">
    <source>
        <dbReference type="HAMAP-Rule" id="MF_02065"/>
    </source>
</evidence>
<evidence type="ECO:0000256" key="4">
    <source>
        <dbReference type="ARBA" id="ARBA00023136"/>
    </source>
</evidence>
<evidence type="ECO:0000313" key="10">
    <source>
        <dbReference type="Proteomes" id="UP000179037"/>
    </source>
</evidence>
<comment type="similarity">
    <text evidence="7">Belongs to the transglycosylase MltG family.</text>
</comment>
<dbReference type="EMBL" id="MFTC01000077">
    <property type="protein sequence ID" value="OGI50180.1"/>
    <property type="molecule type" value="Genomic_DNA"/>
</dbReference>
<keyword evidence="2 7" id="KW-0812">Transmembrane</keyword>
<keyword evidence="3 7" id="KW-1133">Transmembrane helix</keyword>
<organism evidence="9 10">
    <name type="scientific">Candidatus Muproteobacteria bacterium RIFCSPLOWO2_01_FULL_60_18</name>
    <dbReference type="NCBI Taxonomy" id="1817768"/>
    <lineage>
        <taxon>Bacteria</taxon>
        <taxon>Pseudomonadati</taxon>
        <taxon>Pseudomonadota</taxon>
        <taxon>Candidatus Muproteobacteria</taxon>
    </lineage>
</organism>
<dbReference type="GO" id="GO:0005886">
    <property type="term" value="C:plasma membrane"/>
    <property type="evidence" value="ECO:0007669"/>
    <property type="project" value="UniProtKB-UniRule"/>
</dbReference>
<dbReference type="AlphaFoldDB" id="A0A1F6TYK3"/>
<evidence type="ECO:0000313" key="9">
    <source>
        <dbReference type="EMBL" id="OGI50180.1"/>
    </source>
</evidence>
<dbReference type="HAMAP" id="MF_02065">
    <property type="entry name" value="MltG"/>
    <property type="match status" value="1"/>
</dbReference>
<keyword evidence="6 7" id="KW-0961">Cell wall biogenesis/degradation</keyword>
<evidence type="ECO:0000256" key="3">
    <source>
        <dbReference type="ARBA" id="ARBA00022989"/>
    </source>
</evidence>
<keyword evidence="4 7" id="KW-0472">Membrane</keyword>
<dbReference type="Pfam" id="PF02618">
    <property type="entry name" value="YceG"/>
    <property type="match status" value="1"/>
</dbReference>
<comment type="caution">
    <text evidence="9">The sequence shown here is derived from an EMBL/GenBank/DDBJ whole genome shotgun (WGS) entry which is preliminary data.</text>
</comment>
<reference evidence="9 10" key="1">
    <citation type="journal article" date="2016" name="Nat. Commun.">
        <title>Thousands of microbial genomes shed light on interconnected biogeochemical processes in an aquifer system.</title>
        <authorList>
            <person name="Anantharaman K."/>
            <person name="Brown C.T."/>
            <person name="Hug L.A."/>
            <person name="Sharon I."/>
            <person name="Castelle C.J."/>
            <person name="Probst A.J."/>
            <person name="Thomas B.C."/>
            <person name="Singh A."/>
            <person name="Wilkins M.J."/>
            <person name="Karaoz U."/>
            <person name="Brodie E.L."/>
            <person name="Williams K.H."/>
            <person name="Hubbard S.S."/>
            <person name="Banfield J.F."/>
        </authorList>
    </citation>
    <scope>NUCLEOTIDE SEQUENCE [LARGE SCALE GENOMIC DNA]</scope>
</reference>